<protein>
    <submittedName>
        <fullName evidence="1">Uncharacterized protein</fullName>
    </submittedName>
</protein>
<comment type="caution">
    <text evidence="1">The sequence shown here is derived from an EMBL/GenBank/DDBJ whole genome shotgun (WGS) entry which is preliminary data.</text>
</comment>
<dbReference type="AlphaFoldDB" id="A0A919NJU0"/>
<keyword evidence="2" id="KW-1185">Reference proteome</keyword>
<reference evidence="1" key="1">
    <citation type="submission" date="2021-01" db="EMBL/GenBank/DDBJ databases">
        <title>Whole genome shotgun sequence of Actinoplanes tereljensis NBRC 105297.</title>
        <authorList>
            <person name="Komaki H."/>
            <person name="Tamura T."/>
        </authorList>
    </citation>
    <scope>NUCLEOTIDE SEQUENCE</scope>
    <source>
        <strain evidence="1">NBRC 105297</strain>
    </source>
</reference>
<dbReference type="EMBL" id="BOMY01000020">
    <property type="protein sequence ID" value="GIF20034.1"/>
    <property type="molecule type" value="Genomic_DNA"/>
</dbReference>
<dbReference type="RefSeq" id="WP_203805295.1">
    <property type="nucleotide sequence ID" value="NZ_BOMY01000020.1"/>
</dbReference>
<proteinExistence type="predicted"/>
<evidence type="ECO:0000313" key="2">
    <source>
        <dbReference type="Proteomes" id="UP000623608"/>
    </source>
</evidence>
<dbReference type="Proteomes" id="UP000623608">
    <property type="component" value="Unassembled WGS sequence"/>
</dbReference>
<name>A0A919NJU0_9ACTN</name>
<accession>A0A919NJU0</accession>
<gene>
    <name evidence="1" type="ORF">Ate02nite_27640</name>
</gene>
<evidence type="ECO:0000313" key="1">
    <source>
        <dbReference type="EMBL" id="GIF20034.1"/>
    </source>
</evidence>
<organism evidence="1 2">
    <name type="scientific">Paractinoplanes tereljensis</name>
    <dbReference type="NCBI Taxonomy" id="571912"/>
    <lineage>
        <taxon>Bacteria</taxon>
        <taxon>Bacillati</taxon>
        <taxon>Actinomycetota</taxon>
        <taxon>Actinomycetes</taxon>
        <taxon>Micromonosporales</taxon>
        <taxon>Micromonosporaceae</taxon>
        <taxon>Paractinoplanes</taxon>
    </lineage>
</organism>
<sequence>MAAYLADDDAEVYNLTDAVVRQDALGAALNLTALAAEAVADLAASQGVQPGQALRALTADRLEASPEPAAQITYPTSMDDYDWEMAKAKGWIEVTVRWADSSKAITIYDPVRLAQEVADAVAGQGYFAESAAVVVPAVTKEAVEDVIAQLARKRFTDVVWHARRTAP</sequence>